<evidence type="ECO:0000313" key="1">
    <source>
        <dbReference type="EMBL" id="QJA50149.1"/>
    </source>
</evidence>
<evidence type="ECO:0000313" key="2">
    <source>
        <dbReference type="EMBL" id="QJH97080.1"/>
    </source>
</evidence>
<reference evidence="1" key="1">
    <citation type="submission" date="2020-03" db="EMBL/GenBank/DDBJ databases">
        <title>The deep terrestrial virosphere.</title>
        <authorList>
            <person name="Holmfeldt K."/>
            <person name="Nilsson E."/>
            <person name="Simone D."/>
            <person name="Lopez-Fernandez M."/>
            <person name="Wu X."/>
            <person name="de Brujin I."/>
            <person name="Lundin D."/>
            <person name="Andersson A."/>
            <person name="Bertilsson S."/>
            <person name="Dopson M."/>
        </authorList>
    </citation>
    <scope>NUCLEOTIDE SEQUENCE</scope>
    <source>
        <strain evidence="1">TM448A01626</strain>
        <strain evidence="2">TM448B00920</strain>
    </source>
</reference>
<organism evidence="1">
    <name type="scientific">viral metagenome</name>
    <dbReference type="NCBI Taxonomy" id="1070528"/>
    <lineage>
        <taxon>unclassified sequences</taxon>
        <taxon>metagenomes</taxon>
        <taxon>organismal metagenomes</taxon>
    </lineage>
</organism>
<gene>
    <name evidence="1" type="ORF">TM448A01626_0006</name>
    <name evidence="2" type="ORF">TM448B00920_0006</name>
</gene>
<sequence>MERNTKTNSKPLTPTVELKFSTQNEGSGCDGCFFDDKKNNCCYLENKMSTKEIVDICYKYQVIFKLKDWRESG</sequence>
<dbReference type="EMBL" id="MT144177">
    <property type="protein sequence ID" value="QJA50149.1"/>
    <property type="molecule type" value="Genomic_DNA"/>
</dbReference>
<dbReference type="AlphaFoldDB" id="A0A6H1ZRN8"/>
<proteinExistence type="predicted"/>
<name>A0A6H1ZRN8_9ZZZZ</name>
<protein>
    <submittedName>
        <fullName evidence="1">Uncharacterized protein</fullName>
    </submittedName>
</protein>
<accession>A0A6H1ZRN8</accession>
<dbReference type="EMBL" id="MT144673">
    <property type="protein sequence ID" value="QJH97080.1"/>
    <property type="molecule type" value="Genomic_DNA"/>
</dbReference>